<dbReference type="Proteomes" id="UP000198415">
    <property type="component" value="Unassembled WGS sequence"/>
</dbReference>
<organism evidence="2 3">
    <name type="scientific">Actinoplanes regularis</name>
    <dbReference type="NCBI Taxonomy" id="52697"/>
    <lineage>
        <taxon>Bacteria</taxon>
        <taxon>Bacillati</taxon>
        <taxon>Actinomycetota</taxon>
        <taxon>Actinomycetes</taxon>
        <taxon>Micromonosporales</taxon>
        <taxon>Micromonosporaceae</taxon>
        <taxon>Actinoplanes</taxon>
    </lineage>
</organism>
<dbReference type="AlphaFoldDB" id="A0A238WR51"/>
<protein>
    <submittedName>
        <fullName evidence="2">Uncharacterized protein</fullName>
    </submittedName>
</protein>
<evidence type="ECO:0000256" key="1">
    <source>
        <dbReference type="SAM" id="MobiDB-lite"/>
    </source>
</evidence>
<gene>
    <name evidence="2" type="ORF">SAMN06264365_102808</name>
</gene>
<feature type="compositionally biased region" description="Polar residues" evidence="1">
    <location>
        <begin position="41"/>
        <end position="56"/>
    </location>
</feature>
<accession>A0A238WR51</accession>
<evidence type="ECO:0000313" key="2">
    <source>
        <dbReference type="EMBL" id="SNR48871.1"/>
    </source>
</evidence>
<evidence type="ECO:0000313" key="3">
    <source>
        <dbReference type="Proteomes" id="UP000198415"/>
    </source>
</evidence>
<reference evidence="2 3" key="1">
    <citation type="submission" date="2017-06" db="EMBL/GenBank/DDBJ databases">
        <authorList>
            <person name="Kim H.J."/>
            <person name="Triplett B.A."/>
        </authorList>
    </citation>
    <scope>NUCLEOTIDE SEQUENCE [LARGE SCALE GENOMIC DNA]</scope>
    <source>
        <strain evidence="2 3">DSM 43151</strain>
    </source>
</reference>
<dbReference type="EMBL" id="FZNR01000002">
    <property type="protein sequence ID" value="SNR48871.1"/>
    <property type="molecule type" value="Genomic_DNA"/>
</dbReference>
<keyword evidence="3" id="KW-1185">Reference proteome</keyword>
<dbReference type="RefSeq" id="WP_089292554.1">
    <property type="nucleotide sequence ID" value="NZ_FZNR01000002.1"/>
</dbReference>
<sequence>MTFTYHAPDELQQLGEHIRDKAIQVTMDQSASYSAAQQAANNDATRAETGQLTQAEGYTPPTHGRPDDEDNLRSWVSQAYAEIPAMFAAFALPSPDTCRPALEALYGTAATVQVDLQMVARDNSVTAPNAVRPLADTAQVGEVVDLIRSHMSQWRGTAATAFKGYLKTSESAAALHRELALSLALGLETQLEINRRINTDIWTIGQQTLKALDGLDSWCPGGNASKVTALITIGGAIAAVVYAGVAVEAGAAASALAGAVGVEGWQSLGTILGNTGPFQEKKVGIGGMTVPPIITGMQNAMTELSKTADALQQQLTEGLSKYTLTVHTNSNWDRLLISPPEQFTRYTHANAQTLRTPDGLYVA</sequence>
<name>A0A238WR51_9ACTN</name>
<feature type="region of interest" description="Disordered" evidence="1">
    <location>
        <begin position="40"/>
        <end position="69"/>
    </location>
</feature>
<proteinExistence type="predicted"/>